<evidence type="ECO:0000256" key="1">
    <source>
        <dbReference type="SAM" id="MobiDB-lite"/>
    </source>
</evidence>
<dbReference type="InterPro" id="IPR047900">
    <property type="entry name" value="Choice_anch_G"/>
</dbReference>
<feature type="compositionally biased region" description="Acidic residues" evidence="1">
    <location>
        <begin position="581"/>
        <end position="592"/>
    </location>
</feature>
<comment type="caution">
    <text evidence="3">The sequence shown here is derived from an EMBL/GenBank/DDBJ whole genome shotgun (WGS) entry which is preliminary data.</text>
</comment>
<feature type="compositionally biased region" description="Low complexity" evidence="1">
    <location>
        <begin position="1202"/>
        <end position="1220"/>
    </location>
</feature>
<name>A0A917ASM2_9MICC</name>
<keyword evidence="2" id="KW-0812">Transmembrane</keyword>
<keyword evidence="2" id="KW-0472">Membrane</keyword>
<protein>
    <submittedName>
        <fullName evidence="3">Uncharacterized protein</fullName>
    </submittedName>
</protein>
<reference evidence="3" key="2">
    <citation type="submission" date="2020-09" db="EMBL/GenBank/DDBJ databases">
        <authorList>
            <person name="Sun Q."/>
            <person name="Zhou Y."/>
        </authorList>
    </citation>
    <scope>NUCLEOTIDE SEQUENCE</scope>
    <source>
        <strain evidence="3">CGMCC 1.15388</strain>
    </source>
</reference>
<feature type="region of interest" description="Disordered" evidence="1">
    <location>
        <begin position="1"/>
        <end position="21"/>
    </location>
</feature>
<keyword evidence="4" id="KW-1185">Reference proteome</keyword>
<evidence type="ECO:0000313" key="3">
    <source>
        <dbReference type="EMBL" id="GGE71562.1"/>
    </source>
</evidence>
<accession>A0A917ASM2</accession>
<sequence length="1258" mass="128627">MQPDNVPQKPGRMGPKHPVPKGRWLSASVSLGVISTLTVGAHAVPASAAVDNHPEEAAEASASIVDSSILGTGLAGGGRSEATWDADPGPNGEALNADALGSEVIQLGDVEVPLTDFVDFGEVGALESQSEASGPQDARAVTGVAGADGSVHLDGSEADFGAAHIDLLSLMELSGASGVTDLIVDEASLYLGAGGAEVIAEDGEFLDQDGVGGPGQYRAGEASMVLQSPAVEEAAGMIYDTIGEIDAEVEDQVNSLLDLTDILDAVPGDTSVDASVTSEMQEEIFEAVLAEPITTNNEVLTIDFSTGTMELHLDQLLSGEMRPDQPTGMNNQNPNTELIDDEIYPMIAETVHDAMEEVTDIVLGAVEGAAGSVTVDLEATVGDTVASWGVNLMDEEVRPLECEGGTLTCTTLETTVNTVIAPLVDTALVPARDFVIGDAGQEVFDLLVRDIKTNSITVPIRGALEPFIEMAAEVVSVQLNRQVEETCELPDGTEATESLEVSAISVGFLQAADAGRLDLGKAGARIDACETDDDGELDLDLTVDPAEVDPGDSTDVAGTGFTPDSAATVELVDSEGNPVGDPEEVTTDEDGAFDLSFPVPEDAEPGDLVVRVTDEESGEQTEVPLTVIDPSDDGAEDGTDDGAEDGTEDGVEDGVEDGTEDGVEDGVEDGTEDGVEDGVEDGTEDGVEDGVEDGTEDGAEDGGDDGAPAPSLTIQPDTAEPGDTVTVEGGDFPEDSTGTLEVTDPEGDVIDTVEGIDFGDGDISESWTIPEDTEPGVLIFTITDDEDPEIGASEVVDVVDSDAADQPAVSVQPEQIPAGGQVTVAGDSYVPGSTVTLEIADLDGNIMDSVEETPVSEDGSVSITWTVPEGAEPGALIAHLTDDEDPEVTSAGSFDVIDGDSTVIDPNLTAEPEALQPGEELSLQGSGYYPGRTVEVTITDADGEPVDTVEGLEVGEDGLFSTSWTVPEGTEPGGLFITAADTEDPEISDAISVSVTEGPADEAPTLSAEPRSVAPGEEVVVTGGNFAPGNTVELEFTDFDGEVVATDSAEVQENGTFSVTWTAPAELNNAVIQISATDPQTGDNACGVVEVVDEAATGQLGISVEYAQVQLGAEQIGYATGYAPGTEVSGVMNSDPTIDLGAETADEDGVVTFTWEVPEEAELGAHTFSVVAEGYDEQAVTFQVTDGQGEAHGDGAGIGTVDPQDSSAGSGGDSSQPSGGLAATGVSGFATLAGLALLALAAGAGVLFFSRRKNTAAE</sequence>
<feature type="transmembrane region" description="Helical" evidence="2">
    <location>
        <begin position="1226"/>
        <end position="1249"/>
    </location>
</feature>
<feature type="region of interest" description="Disordered" evidence="1">
    <location>
        <begin position="573"/>
        <end position="592"/>
    </location>
</feature>
<keyword evidence="2" id="KW-1133">Transmembrane helix</keyword>
<dbReference type="AlphaFoldDB" id="A0A917ASM2"/>
<gene>
    <name evidence="3" type="ORF">GCM10011401_18290</name>
</gene>
<feature type="region of interest" description="Disordered" evidence="1">
    <location>
        <begin position="614"/>
        <end position="746"/>
    </location>
</feature>
<proteinExistence type="predicted"/>
<dbReference type="Gene3D" id="2.60.40.230">
    <property type="entry name" value="Neocarzinostatin-like"/>
    <property type="match status" value="1"/>
</dbReference>
<evidence type="ECO:0000256" key="2">
    <source>
        <dbReference type="SAM" id="Phobius"/>
    </source>
</evidence>
<organism evidence="3 4">
    <name type="scientific">Nesterenkonia cremea</name>
    <dbReference type="NCBI Taxonomy" id="1882340"/>
    <lineage>
        <taxon>Bacteria</taxon>
        <taxon>Bacillati</taxon>
        <taxon>Actinomycetota</taxon>
        <taxon>Actinomycetes</taxon>
        <taxon>Micrococcales</taxon>
        <taxon>Micrococcaceae</taxon>
        <taxon>Nesterenkonia</taxon>
    </lineage>
</organism>
<reference evidence="3" key="1">
    <citation type="journal article" date="2014" name="Int. J. Syst. Evol. Microbiol.">
        <title>Complete genome sequence of Corynebacterium casei LMG S-19264T (=DSM 44701T), isolated from a smear-ripened cheese.</title>
        <authorList>
            <consortium name="US DOE Joint Genome Institute (JGI-PGF)"/>
            <person name="Walter F."/>
            <person name="Albersmeier A."/>
            <person name="Kalinowski J."/>
            <person name="Ruckert C."/>
        </authorList>
    </citation>
    <scope>NUCLEOTIDE SEQUENCE</scope>
    <source>
        <strain evidence="3">CGMCC 1.15388</strain>
    </source>
</reference>
<feature type="region of interest" description="Disordered" evidence="1">
    <location>
        <begin position="1187"/>
        <end position="1221"/>
    </location>
</feature>
<dbReference type="NCBIfam" id="NF033766">
    <property type="entry name" value="choice_anch_G"/>
    <property type="match status" value="1"/>
</dbReference>
<evidence type="ECO:0000313" key="4">
    <source>
        <dbReference type="Proteomes" id="UP000633136"/>
    </source>
</evidence>
<feature type="compositionally biased region" description="Acidic residues" evidence="1">
    <location>
        <begin position="630"/>
        <end position="704"/>
    </location>
</feature>
<dbReference type="Proteomes" id="UP000633136">
    <property type="component" value="Unassembled WGS sequence"/>
</dbReference>
<dbReference type="EMBL" id="BMIS01000007">
    <property type="protein sequence ID" value="GGE71562.1"/>
    <property type="molecule type" value="Genomic_DNA"/>
</dbReference>